<protein>
    <submittedName>
        <fullName evidence="3">Uncharacterized protein</fullName>
    </submittedName>
</protein>
<reference evidence="3" key="2">
    <citation type="submission" date="2020-05" db="EMBL/GenBank/DDBJ databases">
        <authorList>
            <person name="Kim H.-S."/>
            <person name="Proctor R.H."/>
            <person name="Brown D.W."/>
        </authorList>
    </citation>
    <scope>NUCLEOTIDE SEQUENCE</scope>
    <source>
        <strain evidence="3">NRRL 20472</strain>
    </source>
</reference>
<keyword evidence="2" id="KW-0472">Membrane</keyword>
<dbReference type="AlphaFoldDB" id="A0A8H4U0R2"/>
<keyword evidence="2" id="KW-1133">Transmembrane helix</keyword>
<feature type="compositionally biased region" description="Basic residues" evidence="1">
    <location>
        <begin position="39"/>
        <end position="53"/>
    </location>
</feature>
<keyword evidence="4" id="KW-1185">Reference proteome</keyword>
<evidence type="ECO:0000256" key="2">
    <source>
        <dbReference type="SAM" id="Phobius"/>
    </source>
</evidence>
<name>A0A8H4U0R2_9HYPO</name>
<keyword evidence="2" id="KW-0812">Transmembrane</keyword>
<evidence type="ECO:0000313" key="4">
    <source>
        <dbReference type="Proteomes" id="UP000622797"/>
    </source>
</evidence>
<proteinExistence type="predicted"/>
<evidence type="ECO:0000256" key="1">
    <source>
        <dbReference type="SAM" id="MobiDB-lite"/>
    </source>
</evidence>
<feature type="compositionally biased region" description="Polar residues" evidence="1">
    <location>
        <begin position="23"/>
        <end position="33"/>
    </location>
</feature>
<feature type="region of interest" description="Disordered" evidence="1">
    <location>
        <begin position="1"/>
        <end position="118"/>
    </location>
</feature>
<reference evidence="3" key="1">
    <citation type="journal article" date="2020" name="BMC Genomics">
        <title>Correction to: Identification and distribution of gene clusters required for synthesis of sphingolipid metabolism inhibitors in diverse species of the filamentous fungus Fusarium.</title>
        <authorList>
            <person name="Kim H.S."/>
            <person name="Lohmar J.M."/>
            <person name="Busman M."/>
            <person name="Brown D.W."/>
            <person name="Naumann T.A."/>
            <person name="Divon H.H."/>
            <person name="Lysoe E."/>
            <person name="Uhlig S."/>
            <person name="Proctor R.H."/>
        </authorList>
    </citation>
    <scope>NUCLEOTIDE SEQUENCE</scope>
    <source>
        <strain evidence="3">NRRL 20472</strain>
    </source>
</reference>
<dbReference type="EMBL" id="JABEXW010000229">
    <property type="protein sequence ID" value="KAF4967650.1"/>
    <property type="molecule type" value="Genomic_DNA"/>
</dbReference>
<feature type="transmembrane region" description="Helical" evidence="2">
    <location>
        <begin position="254"/>
        <end position="278"/>
    </location>
</feature>
<sequence length="281" mass="30951">MEQINKPEDSRAKADHERPAVSTAFSTTVSNRNTSERACRRRARRRRACRKRTPQTEDSAATTAPQRASREAVPVTSPELGQAGSSLSPETGPPGTIANTSPQRFQFQTPSYNNTREFKQCNDCSSSSIGMSSRARNSLYSERVPSSANESLPSAQFSPEYDDAVLVESESESEFDLCSEFDLSCEYESDSDNESGPDPSPNFESEPDVDHDSDSSSDSDSDAGSTYYDFDSSSISGSGRIRRNQIAWAHLKEIFGILLIVALFESIVALLEFLVSIYEFI</sequence>
<comment type="caution">
    <text evidence="3">The sequence shown here is derived from an EMBL/GenBank/DDBJ whole genome shotgun (WGS) entry which is preliminary data.</text>
</comment>
<feature type="region of interest" description="Disordered" evidence="1">
    <location>
        <begin position="187"/>
        <end position="225"/>
    </location>
</feature>
<feature type="compositionally biased region" description="Polar residues" evidence="1">
    <location>
        <begin position="56"/>
        <end position="66"/>
    </location>
</feature>
<feature type="compositionally biased region" description="Basic and acidic residues" evidence="1">
    <location>
        <begin position="1"/>
        <end position="19"/>
    </location>
</feature>
<evidence type="ECO:0000313" key="3">
    <source>
        <dbReference type="EMBL" id="KAF4967650.1"/>
    </source>
</evidence>
<gene>
    <name evidence="3" type="ORF">FSARC_4845</name>
</gene>
<organism evidence="3 4">
    <name type="scientific">Fusarium sarcochroum</name>
    <dbReference type="NCBI Taxonomy" id="1208366"/>
    <lineage>
        <taxon>Eukaryota</taxon>
        <taxon>Fungi</taxon>
        <taxon>Dikarya</taxon>
        <taxon>Ascomycota</taxon>
        <taxon>Pezizomycotina</taxon>
        <taxon>Sordariomycetes</taxon>
        <taxon>Hypocreomycetidae</taxon>
        <taxon>Hypocreales</taxon>
        <taxon>Nectriaceae</taxon>
        <taxon>Fusarium</taxon>
        <taxon>Fusarium lateritium species complex</taxon>
    </lineage>
</organism>
<dbReference type="Proteomes" id="UP000622797">
    <property type="component" value="Unassembled WGS sequence"/>
</dbReference>
<feature type="compositionally biased region" description="Polar residues" evidence="1">
    <location>
        <begin position="97"/>
        <end position="115"/>
    </location>
</feature>
<accession>A0A8H4U0R2</accession>